<dbReference type="Gene3D" id="3.40.50.720">
    <property type="entry name" value="NAD(P)-binding Rossmann-like Domain"/>
    <property type="match status" value="1"/>
</dbReference>
<dbReference type="InterPro" id="IPR051450">
    <property type="entry name" value="Gfo/Idh/MocA_Oxidoreductases"/>
</dbReference>
<name>A0ABT7I6N0_9GAMM</name>
<evidence type="ECO:0000313" key="3">
    <source>
        <dbReference type="Proteomes" id="UP001227964"/>
    </source>
</evidence>
<gene>
    <name evidence="2" type="ORF">QPM17_01450</name>
</gene>
<protein>
    <submittedName>
        <fullName evidence="2">Gfo/Idh/MocA family oxidoreductase</fullName>
    </submittedName>
</protein>
<dbReference type="EMBL" id="JASSVS010000001">
    <property type="protein sequence ID" value="MDL0429776.1"/>
    <property type="molecule type" value="Genomic_DNA"/>
</dbReference>
<feature type="domain" description="Gfo/Idh/MocA-like oxidoreductase N-terminal" evidence="1">
    <location>
        <begin position="8"/>
        <end position="120"/>
    </location>
</feature>
<dbReference type="PANTHER" id="PTHR43377">
    <property type="entry name" value="BILIVERDIN REDUCTASE A"/>
    <property type="match status" value="1"/>
</dbReference>
<evidence type="ECO:0000259" key="1">
    <source>
        <dbReference type="Pfam" id="PF01408"/>
    </source>
</evidence>
<evidence type="ECO:0000313" key="2">
    <source>
        <dbReference type="EMBL" id="MDL0429776.1"/>
    </source>
</evidence>
<sequence>MRTDEQLTVAIVGAGLMGNWHAHAAQKNGALIAAVIDSSAQAANTLVDRYGGRAFSDLEKALEHAHFDVVHICTPIKTHVLLAKQALKAGKHVIVEKPVAPTCSELNDLQELAAMKNLLLCPVHQFAFQRGVALAREELTRRTRDPLAVSFDFASAGGVGRETHELNHILVEILPHPLSILSELWPEAPLEQEPLFVDNPRVGELFTHSYHQGFPVTVKLSLNARPTHCSMTIYHEQGAIHLNLFHGFAVFESSAVSRFRKIMAPFALSLNTLVAATRNLAERALNREPAYPGLRTLIHQCYLSVQQSTPGPISHENTLAIATIAELVESRLAHATMTQMEHGA</sequence>
<dbReference type="Proteomes" id="UP001227964">
    <property type="component" value="Unassembled WGS sequence"/>
</dbReference>
<reference evidence="2 3" key="1">
    <citation type="submission" date="2023-06" db="EMBL/GenBank/DDBJ databases">
        <title>Marinobacter azerbaijanicus a moderately halophilic, isolated from Urmia Lake in Azerbaijan region of Iran.</title>
        <authorList>
            <person name="Sanchez-Porro C."/>
            <person name="Aghdam E.M."/>
            <person name="Saheb S.M."/>
            <person name="Tarhriz V."/>
            <person name="Kazemi E."/>
            <person name="Ammozegar M.A."/>
            <person name="Ventosa A."/>
            <person name="Hejazi M.S."/>
        </authorList>
    </citation>
    <scope>NUCLEOTIDE SEQUENCE [LARGE SCALE GENOMIC DNA]</scope>
    <source>
        <strain evidence="2 3">TBZ242</strain>
    </source>
</reference>
<dbReference type="InterPro" id="IPR036291">
    <property type="entry name" value="NAD(P)-bd_dom_sf"/>
</dbReference>
<dbReference type="Pfam" id="PF01408">
    <property type="entry name" value="GFO_IDH_MocA"/>
    <property type="match status" value="1"/>
</dbReference>
<dbReference type="InterPro" id="IPR000683">
    <property type="entry name" value="Gfo/Idh/MocA-like_OxRdtase_N"/>
</dbReference>
<accession>A0ABT7I6N0</accession>
<dbReference type="SUPFAM" id="SSF51735">
    <property type="entry name" value="NAD(P)-binding Rossmann-fold domains"/>
    <property type="match status" value="1"/>
</dbReference>
<dbReference type="PANTHER" id="PTHR43377:SF1">
    <property type="entry name" value="BILIVERDIN REDUCTASE A"/>
    <property type="match status" value="1"/>
</dbReference>
<keyword evidence="3" id="KW-1185">Reference proteome</keyword>
<comment type="caution">
    <text evidence="2">The sequence shown here is derived from an EMBL/GenBank/DDBJ whole genome shotgun (WGS) entry which is preliminary data.</text>
</comment>
<dbReference type="RefSeq" id="WP_285388156.1">
    <property type="nucleotide sequence ID" value="NZ_JASSVS010000001.1"/>
</dbReference>
<proteinExistence type="predicted"/>
<organism evidence="2 3">
    <name type="scientific">Marinobacter azerbaijanicus</name>
    <dbReference type="NCBI Taxonomy" id="3050455"/>
    <lineage>
        <taxon>Bacteria</taxon>
        <taxon>Pseudomonadati</taxon>
        <taxon>Pseudomonadota</taxon>
        <taxon>Gammaproteobacteria</taxon>
        <taxon>Pseudomonadales</taxon>
        <taxon>Marinobacteraceae</taxon>
        <taxon>Marinobacter</taxon>
    </lineage>
</organism>